<keyword evidence="1" id="KW-0812">Transmembrane</keyword>
<protein>
    <submittedName>
        <fullName evidence="2">Uncharacterized protein</fullName>
    </submittedName>
</protein>
<sequence>MASEINNFSAETIIAAVSAMAAVASAMYAWRASVIAKKALQIAQLDFNEKHGDIRPYLIDSMTWLSQAGDRHYSAACLFSNSSTSPITISNVELVLHIYDPSGKPVKIKVDPIQAITQLPKGLPQLNGQINLAPRTSISGWLTFKIPKHIVNTKRVDRYEIVGIDSMEKEVSIDAYVVKQVELNEI</sequence>
<evidence type="ECO:0000313" key="3">
    <source>
        <dbReference type="Proteomes" id="UP001319121"/>
    </source>
</evidence>
<dbReference type="AlphaFoldDB" id="A0AAN1SXW4"/>
<organism evidence="2 3">
    <name type="scientific">Ferrigenium kumadai</name>
    <dbReference type="NCBI Taxonomy" id="1682490"/>
    <lineage>
        <taxon>Bacteria</taxon>
        <taxon>Pseudomonadati</taxon>
        <taxon>Pseudomonadota</taxon>
        <taxon>Betaproteobacteria</taxon>
        <taxon>Nitrosomonadales</taxon>
        <taxon>Gallionellaceae</taxon>
        <taxon>Ferrigenium</taxon>
    </lineage>
</organism>
<name>A0AAN1SXW4_9PROT</name>
<dbReference type="KEGG" id="fku:FGKAn22_06730"/>
<keyword evidence="1" id="KW-0472">Membrane</keyword>
<accession>A0AAN1SXW4</accession>
<gene>
    <name evidence="2" type="ORF">FGKAn22_06730</name>
</gene>
<dbReference type="EMBL" id="AP019536">
    <property type="protein sequence ID" value="BBI98980.1"/>
    <property type="molecule type" value="Genomic_DNA"/>
</dbReference>
<keyword evidence="1" id="KW-1133">Transmembrane helix</keyword>
<reference evidence="2 3" key="1">
    <citation type="submission" date="2019-03" db="EMBL/GenBank/DDBJ databases">
        <title>Complete genome sequence of Ferrigenium kumadai strain An22, a microaerophilic iron-oxidizing bacterium isolated from a paddy field soil.</title>
        <authorList>
            <person name="Watanabe T."/>
            <person name="Asakawa S."/>
        </authorList>
    </citation>
    <scope>NUCLEOTIDE SEQUENCE [LARGE SCALE GENOMIC DNA]</scope>
    <source>
        <strain evidence="2 3">An22</strain>
    </source>
</reference>
<proteinExistence type="predicted"/>
<dbReference type="RefSeq" id="WP_212786583.1">
    <property type="nucleotide sequence ID" value="NZ_AP019536.1"/>
</dbReference>
<dbReference type="Proteomes" id="UP001319121">
    <property type="component" value="Chromosome"/>
</dbReference>
<evidence type="ECO:0000256" key="1">
    <source>
        <dbReference type="SAM" id="Phobius"/>
    </source>
</evidence>
<feature type="transmembrane region" description="Helical" evidence="1">
    <location>
        <begin position="12"/>
        <end position="30"/>
    </location>
</feature>
<evidence type="ECO:0000313" key="2">
    <source>
        <dbReference type="EMBL" id="BBI98980.1"/>
    </source>
</evidence>
<keyword evidence="3" id="KW-1185">Reference proteome</keyword>